<dbReference type="InterPro" id="IPR002022">
    <property type="entry name" value="Pec_lyase"/>
</dbReference>
<keyword evidence="8 9" id="KW-0456">Lyase</keyword>
<comment type="caution">
    <text evidence="11">The sequence shown here is derived from an EMBL/GenBank/DDBJ whole genome shotgun (WGS) entry which is preliminary data.</text>
</comment>
<evidence type="ECO:0000256" key="6">
    <source>
        <dbReference type="ARBA" id="ARBA00022729"/>
    </source>
</evidence>
<feature type="chain" id="PRO_5025717713" description="Pectate lyase" evidence="9">
    <location>
        <begin position="23"/>
        <end position="408"/>
    </location>
</feature>
<keyword evidence="5 9" id="KW-0479">Metal-binding</keyword>
<evidence type="ECO:0000256" key="1">
    <source>
        <dbReference type="ARBA" id="ARBA00000695"/>
    </source>
</evidence>
<accession>A0A6A2Z7I8</accession>
<dbReference type="OrthoDB" id="1637350at2759"/>
<reference evidence="11" key="1">
    <citation type="submission" date="2019-09" db="EMBL/GenBank/DDBJ databases">
        <title>Draft genome information of white flower Hibiscus syriacus.</title>
        <authorList>
            <person name="Kim Y.-M."/>
        </authorList>
    </citation>
    <scope>NUCLEOTIDE SEQUENCE [LARGE SCALE GENOMIC DNA]</scope>
    <source>
        <strain evidence="11">YM2019G1</strain>
    </source>
</reference>
<dbReference type="FunFam" id="2.160.20.10:FF:000009">
    <property type="entry name" value="Pectate lyase"/>
    <property type="match status" value="1"/>
</dbReference>
<comment type="pathway">
    <text evidence="2 9">Glycan metabolism; pectin degradation; 2-dehydro-3-deoxy-D-gluconate from pectin: step 2/5.</text>
</comment>
<protein>
    <recommendedName>
        <fullName evidence="4 9">Pectate lyase</fullName>
        <ecNumber evidence="4 9">4.2.2.2</ecNumber>
    </recommendedName>
</protein>
<keyword evidence="12" id="KW-1185">Reference proteome</keyword>
<dbReference type="InterPro" id="IPR045032">
    <property type="entry name" value="PEL"/>
</dbReference>
<keyword evidence="6 9" id="KW-0732">Signal</keyword>
<dbReference type="AlphaFoldDB" id="A0A6A2Z7I8"/>
<keyword evidence="7 9" id="KW-0106">Calcium</keyword>
<dbReference type="GO" id="GO:0046872">
    <property type="term" value="F:metal ion binding"/>
    <property type="evidence" value="ECO:0007669"/>
    <property type="project" value="UniProtKB-KW"/>
</dbReference>
<evidence type="ECO:0000256" key="5">
    <source>
        <dbReference type="ARBA" id="ARBA00022723"/>
    </source>
</evidence>
<comment type="catalytic activity">
    <reaction evidence="1 9">
        <text>Eliminative cleavage of (1-&gt;4)-alpha-D-galacturonan to give oligosaccharides with 4-deoxy-alpha-D-galact-4-enuronosyl groups at their non-reducing ends.</text>
        <dbReference type="EC" id="4.2.2.2"/>
    </reaction>
</comment>
<dbReference type="EC" id="4.2.2.2" evidence="4 9"/>
<dbReference type="SMART" id="SM00656">
    <property type="entry name" value="Amb_all"/>
    <property type="match status" value="1"/>
</dbReference>
<dbReference type="InterPro" id="IPR018082">
    <property type="entry name" value="AmbAllergen"/>
</dbReference>
<dbReference type="PRINTS" id="PR00807">
    <property type="entry name" value="AMBALLERGEN"/>
</dbReference>
<proteinExistence type="inferred from homology"/>
<dbReference type="Gene3D" id="2.160.20.10">
    <property type="entry name" value="Single-stranded right-handed beta-helix, Pectin lyase-like"/>
    <property type="match status" value="1"/>
</dbReference>
<evidence type="ECO:0000256" key="3">
    <source>
        <dbReference type="ARBA" id="ARBA00010980"/>
    </source>
</evidence>
<organism evidence="11 12">
    <name type="scientific">Hibiscus syriacus</name>
    <name type="common">Rose of Sharon</name>
    <dbReference type="NCBI Taxonomy" id="106335"/>
    <lineage>
        <taxon>Eukaryota</taxon>
        <taxon>Viridiplantae</taxon>
        <taxon>Streptophyta</taxon>
        <taxon>Embryophyta</taxon>
        <taxon>Tracheophyta</taxon>
        <taxon>Spermatophyta</taxon>
        <taxon>Magnoliopsida</taxon>
        <taxon>eudicotyledons</taxon>
        <taxon>Gunneridae</taxon>
        <taxon>Pentapetalae</taxon>
        <taxon>rosids</taxon>
        <taxon>malvids</taxon>
        <taxon>Malvales</taxon>
        <taxon>Malvaceae</taxon>
        <taxon>Malvoideae</taxon>
        <taxon>Hibiscus</taxon>
    </lineage>
</organism>
<dbReference type="Proteomes" id="UP000436088">
    <property type="component" value="Unassembled WGS sequence"/>
</dbReference>
<evidence type="ECO:0000313" key="11">
    <source>
        <dbReference type="EMBL" id="KAE8687954.1"/>
    </source>
</evidence>
<dbReference type="PANTHER" id="PTHR31683:SF164">
    <property type="entry name" value="PECTATE LYASE 5-RELATED"/>
    <property type="match status" value="1"/>
</dbReference>
<evidence type="ECO:0000256" key="9">
    <source>
        <dbReference type="RuleBase" id="RU361123"/>
    </source>
</evidence>
<dbReference type="InterPro" id="IPR012334">
    <property type="entry name" value="Pectin_lyas_fold"/>
</dbReference>
<feature type="domain" description="Pectate lyase" evidence="10">
    <location>
        <begin position="134"/>
        <end position="331"/>
    </location>
</feature>
<dbReference type="UniPathway" id="UPA00545">
    <property type="reaction ID" value="UER00824"/>
</dbReference>
<name>A0A6A2Z7I8_HIBSY</name>
<evidence type="ECO:0000256" key="8">
    <source>
        <dbReference type="ARBA" id="ARBA00023239"/>
    </source>
</evidence>
<sequence length="408" mass="45464">MATPLSLFLLFLPFLAPSSIFSATFLVQDTEQVVQQVSESIRNATIARRNLGFFSCKTGNPIDDCWRCDPNWAKNRKRLADCAIGFGKRAIGGRNGRYYVVTDPSDSDPVNPRPGTLRHAVIQDRPLWIVFARDMVIKLKVELLMNSFKTIDGRGVNVHIAGGPCITIQYVTNIIIHGINIHDCKRGGNLYVRDSPRHYGWRTISDGDGVSIFGGSHIWVDHCSLSNCNDGLIDAIHGSTAITISNNYMTHHNKVMLLGHSDTYTQDKNMQITIAFNHFGEGLVQRMPRCRHGYFHVVNNDYTHWKMYAIDGSANPTINSQGNRFLAPDNKNSKEVTKHEDAPRRRWKNWNWRSSGDLMLNGAFFRQTGTTASSVYAKASSLSARPSSLVSSLTSGAGVLVCKKGRSC</sequence>
<dbReference type="PANTHER" id="PTHR31683">
    <property type="entry name" value="PECTATE LYASE 18-RELATED"/>
    <property type="match status" value="1"/>
</dbReference>
<evidence type="ECO:0000256" key="4">
    <source>
        <dbReference type="ARBA" id="ARBA00012272"/>
    </source>
</evidence>
<dbReference type="SUPFAM" id="SSF51126">
    <property type="entry name" value="Pectin lyase-like"/>
    <property type="match status" value="1"/>
</dbReference>
<dbReference type="Pfam" id="PF00544">
    <property type="entry name" value="Pectate_lyase_4"/>
    <property type="match status" value="1"/>
</dbReference>
<evidence type="ECO:0000313" key="12">
    <source>
        <dbReference type="Proteomes" id="UP000436088"/>
    </source>
</evidence>
<feature type="signal peptide" evidence="9">
    <location>
        <begin position="1"/>
        <end position="22"/>
    </location>
</feature>
<evidence type="ECO:0000256" key="7">
    <source>
        <dbReference type="ARBA" id="ARBA00022837"/>
    </source>
</evidence>
<comment type="similarity">
    <text evidence="3 9">Belongs to the polysaccharide lyase 1 family.</text>
</comment>
<dbReference type="GO" id="GO:0045490">
    <property type="term" value="P:pectin catabolic process"/>
    <property type="evidence" value="ECO:0007669"/>
    <property type="project" value="UniProtKB-UniPathway"/>
</dbReference>
<dbReference type="GO" id="GO:0030570">
    <property type="term" value="F:pectate lyase activity"/>
    <property type="evidence" value="ECO:0007669"/>
    <property type="project" value="UniProtKB-EC"/>
</dbReference>
<evidence type="ECO:0000256" key="2">
    <source>
        <dbReference type="ARBA" id="ARBA00005220"/>
    </source>
</evidence>
<evidence type="ECO:0000259" key="10">
    <source>
        <dbReference type="SMART" id="SM00656"/>
    </source>
</evidence>
<dbReference type="EMBL" id="VEPZ02001198">
    <property type="protein sequence ID" value="KAE8687954.1"/>
    <property type="molecule type" value="Genomic_DNA"/>
</dbReference>
<gene>
    <name evidence="11" type="ORF">F3Y22_tig00111005pilonHSYRG00050</name>
</gene>
<comment type="cofactor">
    <cofactor evidence="9">
        <name>Ca(2+)</name>
        <dbReference type="ChEBI" id="CHEBI:29108"/>
    </cofactor>
    <text evidence="9">Binds 1 Ca(2+) ion. Required for its activity.</text>
</comment>
<dbReference type="InterPro" id="IPR011050">
    <property type="entry name" value="Pectin_lyase_fold/virulence"/>
</dbReference>